<accession>A0ACB8RTP8</accession>
<dbReference type="EMBL" id="MU275903">
    <property type="protein sequence ID" value="KAI0047503.1"/>
    <property type="molecule type" value="Genomic_DNA"/>
</dbReference>
<dbReference type="Proteomes" id="UP000814033">
    <property type="component" value="Unassembled WGS sequence"/>
</dbReference>
<organism evidence="1 2">
    <name type="scientific">Auriscalpium vulgare</name>
    <dbReference type="NCBI Taxonomy" id="40419"/>
    <lineage>
        <taxon>Eukaryota</taxon>
        <taxon>Fungi</taxon>
        <taxon>Dikarya</taxon>
        <taxon>Basidiomycota</taxon>
        <taxon>Agaricomycotina</taxon>
        <taxon>Agaricomycetes</taxon>
        <taxon>Russulales</taxon>
        <taxon>Auriscalpiaceae</taxon>
        <taxon>Auriscalpium</taxon>
    </lineage>
</organism>
<sequence length="154" mass="16753">MSTVVHTTDAVPALPVFSQAVVSRGYVYVSGNIGCDKDVKIVEGGVISQTRAALENMSIVLKAAGSDLSNIVKANVYLRDMERDFKAMNEGYITFFEAGKMPARTCVGVAYLPFGALVEIECVAEIPRVRKLRVLGIVYCNKLGTSQRSQTDDR</sequence>
<keyword evidence="2" id="KW-1185">Reference proteome</keyword>
<comment type="caution">
    <text evidence="1">The sequence shown here is derived from an EMBL/GenBank/DDBJ whole genome shotgun (WGS) entry which is preliminary data.</text>
</comment>
<name>A0ACB8RTP8_9AGAM</name>
<reference evidence="1" key="1">
    <citation type="submission" date="2021-02" db="EMBL/GenBank/DDBJ databases">
        <authorList>
            <consortium name="DOE Joint Genome Institute"/>
            <person name="Ahrendt S."/>
            <person name="Looney B.P."/>
            <person name="Miyauchi S."/>
            <person name="Morin E."/>
            <person name="Drula E."/>
            <person name="Courty P.E."/>
            <person name="Chicoki N."/>
            <person name="Fauchery L."/>
            <person name="Kohler A."/>
            <person name="Kuo A."/>
            <person name="Labutti K."/>
            <person name="Pangilinan J."/>
            <person name="Lipzen A."/>
            <person name="Riley R."/>
            <person name="Andreopoulos W."/>
            <person name="He G."/>
            <person name="Johnson J."/>
            <person name="Barry K.W."/>
            <person name="Grigoriev I.V."/>
            <person name="Nagy L."/>
            <person name="Hibbett D."/>
            <person name="Henrissat B."/>
            <person name="Matheny P.B."/>
            <person name="Labbe J."/>
            <person name="Martin F."/>
        </authorList>
    </citation>
    <scope>NUCLEOTIDE SEQUENCE</scope>
    <source>
        <strain evidence="1">FP105234-sp</strain>
    </source>
</reference>
<reference evidence="1" key="2">
    <citation type="journal article" date="2022" name="New Phytol.">
        <title>Evolutionary transition to the ectomycorrhizal habit in the genomes of a hyperdiverse lineage of mushroom-forming fungi.</title>
        <authorList>
            <person name="Looney B."/>
            <person name="Miyauchi S."/>
            <person name="Morin E."/>
            <person name="Drula E."/>
            <person name="Courty P.E."/>
            <person name="Kohler A."/>
            <person name="Kuo A."/>
            <person name="LaButti K."/>
            <person name="Pangilinan J."/>
            <person name="Lipzen A."/>
            <person name="Riley R."/>
            <person name="Andreopoulos W."/>
            <person name="He G."/>
            <person name="Johnson J."/>
            <person name="Nolan M."/>
            <person name="Tritt A."/>
            <person name="Barry K.W."/>
            <person name="Grigoriev I.V."/>
            <person name="Nagy L.G."/>
            <person name="Hibbett D."/>
            <person name="Henrissat B."/>
            <person name="Matheny P.B."/>
            <person name="Labbe J."/>
            <person name="Martin F.M."/>
        </authorList>
    </citation>
    <scope>NUCLEOTIDE SEQUENCE</scope>
    <source>
        <strain evidence="1">FP105234-sp</strain>
    </source>
</reference>
<evidence type="ECO:0000313" key="2">
    <source>
        <dbReference type="Proteomes" id="UP000814033"/>
    </source>
</evidence>
<proteinExistence type="predicted"/>
<evidence type="ECO:0000313" key="1">
    <source>
        <dbReference type="EMBL" id="KAI0047503.1"/>
    </source>
</evidence>
<protein>
    <submittedName>
        <fullName evidence="1">Endoribonuclease L-PSP</fullName>
    </submittedName>
</protein>
<gene>
    <name evidence="1" type="ORF">FA95DRAFT_1492431</name>
</gene>